<dbReference type="PANTHER" id="PTHR12697">
    <property type="entry name" value="PBS LYASE HEAT-LIKE PROTEIN"/>
    <property type="match status" value="1"/>
</dbReference>
<dbReference type="RefSeq" id="WP_281781941.1">
    <property type="nucleotide sequence ID" value="NZ_AP027041.1"/>
</dbReference>
<reference evidence="2 3" key="1">
    <citation type="journal article" date="2023" name="Int. J. Syst. Evol. Microbiol.">
        <title>Physiological and genomic analyses of cobalamin (vitamin B12)-auxotrophy of Lysobacter auxotrophicus sp. nov., a methionine-auxotrophic chitinolytic bacterium isolated from chitin-treated soil.</title>
        <authorList>
            <person name="Saito A."/>
            <person name="Dohra H."/>
            <person name="Hamada M."/>
            <person name="Moriuchi R."/>
            <person name="Kotsuchibashi Y."/>
            <person name="Mori K."/>
        </authorList>
    </citation>
    <scope>NUCLEOTIDE SEQUENCE [LARGE SCALE GENOMIC DNA]</scope>
    <source>
        <strain evidence="2 3">5-21a</strain>
    </source>
</reference>
<dbReference type="InterPro" id="IPR011989">
    <property type="entry name" value="ARM-like"/>
</dbReference>
<evidence type="ECO:0000256" key="1">
    <source>
        <dbReference type="SAM" id="Phobius"/>
    </source>
</evidence>
<keyword evidence="1" id="KW-0472">Membrane</keyword>
<dbReference type="Pfam" id="PF13646">
    <property type="entry name" value="HEAT_2"/>
    <property type="match status" value="1"/>
</dbReference>
<dbReference type="Gene3D" id="1.25.10.10">
    <property type="entry name" value="Leucine-rich Repeat Variant"/>
    <property type="match status" value="1"/>
</dbReference>
<dbReference type="InterPro" id="IPR004155">
    <property type="entry name" value="PBS_lyase_HEAT"/>
</dbReference>
<proteinExistence type="predicted"/>
<dbReference type="InterPro" id="IPR016024">
    <property type="entry name" value="ARM-type_fold"/>
</dbReference>
<organism evidence="2 3">
    <name type="scientific">Lysobacter auxotrophicus</name>
    <dbReference type="NCBI Taxonomy" id="2992573"/>
    <lineage>
        <taxon>Bacteria</taxon>
        <taxon>Pseudomonadati</taxon>
        <taxon>Pseudomonadota</taxon>
        <taxon>Gammaproteobacteria</taxon>
        <taxon>Lysobacterales</taxon>
        <taxon>Lysobacteraceae</taxon>
        <taxon>Lysobacter</taxon>
    </lineage>
</organism>
<dbReference type="Proteomes" id="UP001317822">
    <property type="component" value="Chromosome"/>
</dbReference>
<evidence type="ECO:0000313" key="3">
    <source>
        <dbReference type="Proteomes" id="UP001317822"/>
    </source>
</evidence>
<protein>
    <submittedName>
        <fullName evidence="2">HEAT repeat domain-containing protein</fullName>
    </submittedName>
</protein>
<keyword evidence="1" id="KW-0812">Transmembrane</keyword>
<dbReference type="SMART" id="SM00567">
    <property type="entry name" value="EZ_HEAT"/>
    <property type="match status" value="3"/>
</dbReference>
<keyword evidence="3" id="KW-1185">Reference proteome</keyword>
<keyword evidence="1" id="KW-1133">Transmembrane helix</keyword>
<evidence type="ECO:0000313" key="2">
    <source>
        <dbReference type="EMBL" id="BDU16564.1"/>
    </source>
</evidence>
<sequence length="362" mass="40244">MEWTGWLPVDPLLRLASLIASLLAAVTVLVLLQVLVLSTLATRQRREREAFDHQWRPHMARASLDTDAPCDLPPPHGRRRLWWLMLWNKLQRKLRGESTARLNRLLLGNALDGYALRLLRFPGVRNRLVALETLRHLGDPAHWDAVEPLARGRNPFVAFAAAQALIAMDPARGTRTVLPIALEGEHWGGQRLVALCRQAGRDAVTDTLLQSLERADAGALSRLAPLLAFADPARAAPWARERALRDTDARNRQSALKALGELGDPRDKPLIVRSLHDEDPAVRLAAAQALRTSADLSDVDVLLAALSDRSWWVRRQAADTLAALPRMDDAALLSLLPRVDDRYGREALERARAERGMRGGRA</sequence>
<gene>
    <name evidence="2" type="ORF">LA521A_17650</name>
</gene>
<accession>A0ABN6UJV5</accession>
<dbReference type="PANTHER" id="PTHR12697:SF38">
    <property type="entry name" value="PBS LYASE HEAT DOMAIN PROTEIN REPEAT-CONTAINING PROTEIN"/>
    <property type="match status" value="1"/>
</dbReference>
<feature type="transmembrane region" description="Helical" evidence="1">
    <location>
        <begin position="12"/>
        <end position="38"/>
    </location>
</feature>
<dbReference type="EMBL" id="AP027041">
    <property type="protein sequence ID" value="BDU16564.1"/>
    <property type="molecule type" value="Genomic_DNA"/>
</dbReference>
<name>A0ABN6UJV5_9GAMM</name>
<dbReference type="SUPFAM" id="SSF48371">
    <property type="entry name" value="ARM repeat"/>
    <property type="match status" value="1"/>
</dbReference>